<keyword evidence="3" id="KW-1185">Reference proteome</keyword>
<dbReference type="Pfam" id="PF22936">
    <property type="entry name" value="Pol_BBD"/>
    <property type="match status" value="1"/>
</dbReference>
<accession>A0AAD4WHT8</accession>
<evidence type="ECO:0000259" key="1">
    <source>
        <dbReference type="Pfam" id="PF22936"/>
    </source>
</evidence>
<reference evidence="2 3" key="1">
    <citation type="journal article" date="2022" name="G3 (Bethesda)">
        <title>Whole-genome sequence and methylome profiling of the almond [Prunus dulcis (Mill.) D.A. Webb] cultivar 'Nonpareil'.</title>
        <authorList>
            <person name="D'Amico-Willman K.M."/>
            <person name="Ouma W.Z."/>
            <person name="Meulia T."/>
            <person name="Sideli G.M."/>
            <person name="Gradziel T.M."/>
            <person name="Fresnedo-Ramirez J."/>
        </authorList>
    </citation>
    <scope>NUCLEOTIDE SEQUENCE [LARGE SCALE GENOMIC DNA]</scope>
    <source>
        <strain evidence="2">Clone GOH B32 T37-40</strain>
    </source>
</reference>
<sequence length="198" mass="22156">MVGSSMGKLRAPIFNGSNYDFWRIKMCTIFKSHKLWDMVENYASRKEEKGIMFYACHAAEIVKNNGLWYVDSACSNHMTSHASLLVNIDTKATVKVKMGTGDLVQATGQMIEHGYYLVLGNSVVEIFDDRSMENLVSKGLKLLQQQELVYGLPKIGNADRICQDCAIGKSHNKAFGKEKTWRASIPLELVHSDVCGPM</sequence>
<protein>
    <recommendedName>
        <fullName evidence="1">Retrovirus-related Pol polyprotein from transposon TNT 1-94-like beta-barrel domain-containing protein</fullName>
    </recommendedName>
</protein>
<comment type="caution">
    <text evidence="2">The sequence shown here is derived from an EMBL/GenBank/DDBJ whole genome shotgun (WGS) entry which is preliminary data.</text>
</comment>
<dbReference type="EMBL" id="JAJFAZ020000002">
    <property type="protein sequence ID" value="KAI5343803.1"/>
    <property type="molecule type" value="Genomic_DNA"/>
</dbReference>
<feature type="domain" description="Retrovirus-related Pol polyprotein from transposon TNT 1-94-like beta-barrel" evidence="1">
    <location>
        <begin position="68"/>
        <end position="109"/>
    </location>
</feature>
<dbReference type="AlphaFoldDB" id="A0AAD4WHT8"/>
<gene>
    <name evidence="2" type="ORF">L3X38_011679</name>
</gene>
<dbReference type="Proteomes" id="UP001054821">
    <property type="component" value="Chromosome 2"/>
</dbReference>
<proteinExistence type="predicted"/>
<evidence type="ECO:0000313" key="3">
    <source>
        <dbReference type="Proteomes" id="UP001054821"/>
    </source>
</evidence>
<organism evidence="2 3">
    <name type="scientific">Prunus dulcis</name>
    <name type="common">Almond</name>
    <name type="synonym">Amygdalus dulcis</name>
    <dbReference type="NCBI Taxonomy" id="3755"/>
    <lineage>
        <taxon>Eukaryota</taxon>
        <taxon>Viridiplantae</taxon>
        <taxon>Streptophyta</taxon>
        <taxon>Embryophyta</taxon>
        <taxon>Tracheophyta</taxon>
        <taxon>Spermatophyta</taxon>
        <taxon>Magnoliopsida</taxon>
        <taxon>eudicotyledons</taxon>
        <taxon>Gunneridae</taxon>
        <taxon>Pentapetalae</taxon>
        <taxon>rosids</taxon>
        <taxon>fabids</taxon>
        <taxon>Rosales</taxon>
        <taxon>Rosaceae</taxon>
        <taxon>Amygdaloideae</taxon>
        <taxon>Amygdaleae</taxon>
        <taxon>Prunus</taxon>
    </lineage>
</organism>
<name>A0AAD4WHT8_PRUDU</name>
<evidence type="ECO:0000313" key="2">
    <source>
        <dbReference type="EMBL" id="KAI5343803.1"/>
    </source>
</evidence>
<dbReference type="InterPro" id="IPR054722">
    <property type="entry name" value="PolX-like_BBD"/>
</dbReference>